<dbReference type="InterPro" id="IPR004358">
    <property type="entry name" value="Sig_transdc_His_kin-like_C"/>
</dbReference>
<evidence type="ECO:0000256" key="4">
    <source>
        <dbReference type="ARBA" id="ARBA00022553"/>
    </source>
</evidence>
<dbReference type="GO" id="GO:0005886">
    <property type="term" value="C:plasma membrane"/>
    <property type="evidence" value="ECO:0007669"/>
    <property type="project" value="TreeGrafter"/>
</dbReference>
<evidence type="ECO:0000259" key="11">
    <source>
        <dbReference type="PROSITE" id="PS50885"/>
    </source>
</evidence>
<dbReference type="CDD" id="cd00082">
    <property type="entry name" value="HisKA"/>
    <property type="match status" value="1"/>
</dbReference>
<dbReference type="PANTHER" id="PTHR45453:SF1">
    <property type="entry name" value="PHOSPHATE REGULON SENSOR PROTEIN PHOR"/>
    <property type="match status" value="1"/>
</dbReference>
<comment type="subcellular location">
    <subcellularLocation>
        <location evidence="2">Membrane</location>
    </subcellularLocation>
</comment>
<dbReference type="InterPro" id="IPR003660">
    <property type="entry name" value="HAMP_dom"/>
</dbReference>
<dbReference type="GO" id="GO:0004721">
    <property type="term" value="F:phosphoprotein phosphatase activity"/>
    <property type="evidence" value="ECO:0007669"/>
    <property type="project" value="TreeGrafter"/>
</dbReference>
<dbReference type="InterPro" id="IPR003594">
    <property type="entry name" value="HATPase_dom"/>
</dbReference>
<evidence type="ECO:0000313" key="12">
    <source>
        <dbReference type="EMBL" id="AHF07556.1"/>
    </source>
</evidence>
<dbReference type="GO" id="GO:0016036">
    <property type="term" value="P:cellular response to phosphate starvation"/>
    <property type="evidence" value="ECO:0007669"/>
    <property type="project" value="TreeGrafter"/>
</dbReference>
<evidence type="ECO:0000256" key="8">
    <source>
        <dbReference type="ARBA" id="ARBA00023136"/>
    </source>
</evidence>
<sequence>MKPRKGNWSIAIKLWAAMMILILGVLGGLGIAITWLFGDFYVNQKLGELGNDVVDISNQLTSQSSWAQRLTTVQNTKLKTGNQLVLLNRTGELITIRGNISAGGMISNIVPWNGGMGLNGSGGSGTTGWWVHPLLPNYYFSQENLQQVLSGKTLTIEALPNNNSGQAMLVAATPIGDPAEAVLLLGSSPAPVQESISTFRKIIFYSSLFAVFLATLVSLFLARFVTRPLLIMQRAASRMAEGDFQKITGVNGRDEIGELAGALNSMGESLQNHMDWLSQERNLLEGIVEGMSDAVIMLNAGGEILYTNEPAKVLWMESEGKVSGRKLQILKFLQQMLLQPIIPEKVKNLTLDTQVLQVALASTSAQNGVEGYVAVLRDITASLRAEKERRDFMASVTHELRTPLHLIQGYLEAIQDGVIPQEEEAEQIEFVLDEARRLAKLVNELQEMNRLERWKTLELRSIDLKEFMEELKHRYQGLAEEKEVDLEIMSMQGEILADRDRLLQVFINLLDNAFRHTPQRKKIQVDASQQKDKIQFVIRDEGEGIPEQAIKHIFDQFYRVDKARSRKDGGMGLGLSIVKQIVDAHGGNIKVDSKVGKGTEFVFSIPIDHEN</sequence>
<accession>W0EEP5</accession>
<dbReference type="CDD" id="cd06225">
    <property type="entry name" value="HAMP"/>
    <property type="match status" value="1"/>
</dbReference>
<keyword evidence="5" id="KW-0808">Transferase</keyword>
<feature type="transmembrane region" description="Helical" evidence="9">
    <location>
        <begin position="202"/>
        <end position="225"/>
    </location>
</feature>
<name>W0EEP5_9FIRM</name>
<keyword evidence="4" id="KW-0597">Phosphoprotein</keyword>
<dbReference type="InterPro" id="IPR036890">
    <property type="entry name" value="HATPase_C_sf"/>
</dbReference>
<dbReference type="Pfam" id="PF00672">
    <property type="entry name" value="HAMP"/>
    <property type="match status" value="1"/>
</dbReference>
<dbReference type="InterPro" id="IPR003661">
    <property type="entry name" value="HisK_dim/P_dom"/>
</dbReference>
<evidence type="ECO:0000256" key="7">
    <source>
        <dbReference type="ARBA" id="ARBA00023012"/>
    </source>
</evidence>
<dbReference type="STRING" id="871968.DESME_11465"/>
<dbReference type="eggNOG" id="COG5002">
    <property type="taxonomic scope" value="Bacteria"/>
</dbReference>
<gene>
    <name evidence="12" type="ORF">DESME_11465</name>
</gene>
<dbReference type="HOGENOM" id="CLU_000445_89_2_9"/>
<evidence type="ECO:0000259" key="10">
    <source>
        <dbReference type="PROSITE" id="PS50109"/>
    </source>
</evidence>
<dbReference type="CDD" id="cd00075">
    <property type="entry name" value="HATPase"/>
    <property type="match status" value="1"/>
</dbReference>
<dbReference type="Gene3D" id="3.30.450.20">
    <property type="entry name" value="PAS domain"/>
    <property type="match status" value="1"/>
</dbReference>
<keyword evidence="13" id="KW-1185">Reference proteome</keyword>
<dbReference type="PRINTS" id="PR00344">
    <property type="entry name" value="BCTRLSENSOR"/>
</dbReference>
<keyword evidence="8 9" id="KW-0472">Membrane</keyword>
<dbReference type="FunFam" id="1.10.287.130:FF:000001">
    <property type="entry name" value="Two-component sensor histidine kinase"/>
    <property type="match status" value="1"/>
</dbReference>
<dbReference type="SUPFAM" id="SSF55785">
    <property type="entry name" value="PYP-like sensor domain (PAS domain)"/>
    <property type="match status" value="1"/>
</dbReference>
<dbReference type="RefSeq" id="WP_006718190.1">
    <property type="nucleotide sequence ID" value="NZ_CP007032.1"/>
</dbReference>
<dbReference type="EMBL" id="CP007032">
    <property type="protein sequence ID" value="AHF07556.1"/>
    <property type="molecule type" value="Genomic_DNA"/>
</dbReference>
<comment type="catalytic activity">
    <reaction evidence="1">
        <text>ATP + protein L-histidine = ADP + protein N-phospho-L-histidine.</text>
        <dbReference type="EC" id="2.7.13.3"/>
    </reaction>
</comment>
<protein>
    <recommendedName>
        <fullName evidence="3">histidine kinase</fullName>
        <ecNumber evidence="3">2.7.13.3</ecNumber>
    </recommendedName>
</protein>
<dbReference type="SMART" id="SM00388">
    <property type="entry name" value="HisKA"/>
    <property type="match status" value="1"/>
</dbReference>
<dbReference type="PROSITE" id="PS50885">
    <property type="entry name" value="HAMP"/>
    <property type="match status" value="1"/>
</dbReference>
<evidence type="ECO:0000256" key="5">
    <source>
        <dbReference type="ARBA" id="ARBA00022679"/>
    </source>
</evidence>
<dbReference type="Proteomes" id="UP000010847">
    <property type="component" value="Chromosome"/>
</dbReference>
<dbReference type="PANTHER" id="PTHR45453">
    <property type="entry name" value="PHOSPHATE REGULON SENSOR PROTEIN PHOR"/>
    <property type="match status" value="1"/>
</dbReference>
<keyword evidence="9" id="KW-0812">Transmembrane</keyword>
<dbReference type="Pfam" id="PF00512">
    <property type="entry name" value="HisKA"/>
    <property type="match status" value="1"/>
</dbReference>
<keyword evidence="7" id="KW-0902">Two-component regulatory system</keyword>
<dbReference type="InterPro" id="IPR050351">
    <property type="entry name" value="BphY/WalK/GraS-like"/>
</dbReference>
<dbReference type="SUPFAM" id="SSF47384">
    <property type="entry name" value="Homodimeric domain of signal transducing histidine kinase"/>
    <property type="match status" value="1"/>
</dbReference>
<dbReference type="InterPro" id="IPR035965">
    <property type="entry name" value="PAS-like_dom_sf"/>
</dbReference>
<dbReference type="InterPro" id="IPR005467">
    <property type="entry name" value="His_kinase_dom"/>
</dbReference>
<feature type="domain" description="Histidine kinase" evidence="10">
    <location>
        <begin position="395"/>
        <end position="609"/>
    </location>
</feature>
<dbReference type="GO" id="GO:0000155">
    <property type="term" value="F:phosphorelay sensor kinase activity"/>
    <property type="evidence" value="ECO:0007669"/>
    <property type="project" value="InterPro"/>
</dbReference>
<dbReference type="SUPFAM" id="SSF55874">
    <property type="entry name" value="ATPase domain of HSP90 chaperone/DNA topoisomerase II/histidine kinase"/>
    <property type="match status" value="1"/>
</dbReference>
<dbReference type="EC" id="2.7.13.3" evidence="3"/>
<dbReference type="KEGG" id="dmt:DESME_11465"/>
<dbReference type="FunFam" id="3.30.565.10:FF:000006">
    <property type="entry name" value="Sensor histidine kinase WalK"/>
    <property type="match status" value="1"/>
</dbReference>
<evidence type="ECO:0000256" key="6">
    <source>
        <dbReference type="ARBA" id="ARBA00022777"/>
    </source>
</evidence>
<dbReference type="AlphaFoldDB" id="W0EEP5"/>
<proteinExistence type="predicted"/>
<dbReference type="Gene3D" id="6.10.340.10">
    <property type="match status" value="1"/>
</dbReference>
<evidence type="ECO:0000256" key="3">
    <source>
        <dbReference type="ARBA" id="ARBA00012438"/>
    </source>
</evidence>
<evidence type="ECO:0000256" key="2">
    <source>
        <dbReference type="ARBA" id="ARBA00004370"/>
    </source>
</evidence>
<evidence type="ECO:0000313" key="13">
    <source>
        <dbReference type="Proteomes" id="UP000010847"/>
    </source>
</evidence>
<dbReference type="Pfam" id="PF02518">
    <property type="entry name" value="HATPase_c"/>
    <property type="match status" value="1"/>
</dbReference>
<dbReference type="SUPFAM" id="SSF158472">
    <property type="entry name" value="HAMP domain-like"/>
    <property type="match status" value="1"/>
</dbReference>
<dbReference type="OrthoDB" id="2359336at2"/>
<dbReference type="SMART" id="SM00304">
    <property type="entry name" value="HAMP"/>
    <property type="match status" value="1"/>
</dbReference>
<keyword evidence="9" id="KW-1133">Transmembrane helix</keyword>
<evidence type="ECO:0000256" key="1">
    <source>
        <dbReference type="ARBA" id="ARBA00000085"/>
    </source>
</evidence>
<feature type="transmembrane region" description="Helical" evidence="9">
    <location>
        <begin position="12"/>
        <end position="37"/>
    </location>
</feature>
<dbReference type="SMART" id="SM00387">
    <property type="entry name" value="HATPase_c"/>
    <property type="match status" value="1"/>
</dbReference>
<dbReference type="PROSITE" id="PS50109">
    <property type="entry name" value="HIS_KIN"/>
    <property type="match status" value="1"/>
</dbReference>
<reference evidence="12 13" key="1">
    <citation type="submission" date="2013-12" db="EMBL/GenBank/DDBJ databases">
        <authorList>
            <consortium name="DOE Joint Genome Institute"/>
            <person name="Smidt H."/>
            <person name="Huntemann M."/>
            <person name="Han J."/>
            <person name="Chen A."/>
            <person name="Kyrpides N."/>
            <person name="Mavromatis K."/>
            <person name="Markowitz V."/>
            <person name="Palaniappan K."/>
            <person name="Ivanova N."/>
            <person name="Schaumberg A."/>
            <person name="Pati A."/>
            <person name="Liolios K."/>
            <person name="Nordberg H.P."/>
            <person name="Cantor M.N."/>
            <person name="Hua S.X."/>
            <person name="Woyke T."/>
        </authorList>
    </citation>
    <scope>NUCLEOTIDE SEQUENCE [LARGE SCALE GENOMIC DNA]</scope>
    <source>
        <strain evidence="13">DSM 15288</strain>
    </source>
</reference>
<keyword evidence="6 12" id="KW-0418">Kinase</keyword>
<organism evidence="12 13">
    <name type="scientific">Desulfitobacterium metallireducens DSM 15288</name>
    <dbReference type="NCBI Taxonomy" id="871968"/>
    <lineage>
        <taxon>Bacteria</taxon>
        <taxon>Bacillati</taxon>
        <taxon>Bacillota</taxon>
        <taxon>Clostridia</taxon>
        <taxon>Eubacteriales</taxon>
        <taxon>Desulfitobacteriaceae</taxon>
        <taxon>Desulfitobacterium</taxon>
    </lineage>
</organism>
<dbReference type="Gene3D" id="3.30.565.10">
    <property type="entry name" value="Histidine kinase-like ATPase, C-terminal domain"/>
    <property type="match status" value="1"/>
</dbReference>
<evidence type="ECO:0000256" key="9">
    <source>
        <dbReference type="SAM" id="Phobius"/>
    </source>
</evidence>
<feature type="domain" description="HAMP" evidence="11">
    <location>
        <begin position="223"/>
        <end position="275"/>
    </location>
</feature>
<dbReference type="Gene3D" id="1.10.287.130">
    <property type="match status" value="1"/>
</dbReference>
<dbReference type="InterPro" id="IPR036097">
    <property type="entry name" value="HisK_dim/P_sf"/>
</dbReference>